<dbReference type="InterPro" id="IPR006595">
    <property type="entry name" value="CTLH_C"/>
</dbReference>
<gene>
    <name evidence="5" type="ORF">EJ06DRAFT_520603</name>
</gene>
<dbReference type="EMBL" id="ML996692">
    <property type="protein sequence ID" value="KAF2401599.1"/>
    <property type="molecule type" value="Genomic_DNA"/>
</dbReference>
<evidence type="ECO:0000313" key="5">
    <source>
        <dbReference type="EMBL" id="KAF2401599.1"/>
    </source>
</evidence>
<feature type="domain" description="B30.2/SPRY" evidence="3">
    <location>
        <begin position="88"/>
        <end position="279"/>
    </location>
</feature>
<dbReference type="PROSITE" id="PS50188">
    <property type="entry name" value="B302_SPRY"/>
    <property type="match status" value="1"/>
</dbReference>
<dbReference type="InterPro" id="IPR013320">
    <property type="entry name" value="ConA-like_dom_sf"/>
</dbReference>
<feature type="region of interest" description="Disordered" evidence="2">
    <location>
        <begin position="1"/>
        <end position="84"/>
    </location>
</feature>
<reference evidence="5" key="1">
    <citation type="journal article" date="2020" name="Stud. Mycol.">
        <title>101 Dothideomycetes genomes: a test case for predicting lifestyles and emergence of pathogens.</title>
        <authorList>
            <person name="Haridas S."/>
            <person name="Albert R."/>
            <person name="Binder M."/>
            <person name="Bloem J."/>
            <person name="Labutti K."/>
            <person name="Salamov A."/>
            <person name="Andreopoulos B."/>
            <person name="Baker S."/>
            <person name="Barry K."/>
            <person name="Bills G."/>
            <person name="Bluhm B."/>
            <person name="Cannon C."/>
            <person name="Castanera R."/>
            <person name="Culley D."/>
            <person name="Daum C."/>
            <person name="Ezra D."/>
            <person name="Gonzalez J."/>
            <person name="Henrissat B."/>
            <person name="Kuo A."/>
            <person name="Liang C."/>
            <person name="Lipzen A."/>
            <person name="Lutzoni F."/>
            <person name="Magnuson J."/>
            <person name="Mondo S."/>
            <person name="Nolan M."/>
            <person name="Ohm R."/>
            <person name="Pangilinan J."/>
            <person name="Park H.-J."/>
            <person name="Ramirez L."/>
            <person name="Alfaro M."/>
            <person name="Sun H."/>
            <person name="Tritt A."/>
            <person name="Yoshinaga Y."/>
            <person name="Zwiers L.-H."/>
            <person name="Turgeon B."/>
            <person name="Goodwin S."/>
            <person name="Spatafora J."/>
            <person name="Crous P."/>
            <person name="Grigoriev I."/>
        </authorList>
    </citation>
    <scope>NUCLEOTIDE SEQUENCE</scope>
    <source>
        <strain evidence="5">CBS 262.69</strain>
    </source>
</reference>
<dbReference type="InterPro" id="IPR013144">
    <property type="entry name" value="CRA_dom"/>
</dbReference>
<dbReference type="SMART" id="SM00668">
    <property type="entry name" value="CTLH"/>
    <property type="match status" value="1"/>
</dbReference>
<dbReference type="SMART" id="SM00449">
    <property type="entry name" value="SPRY"/>
    <property type="match status" value="1"/>
</dbReference>
<dbReference type="InterPro" id="IPR043136">
    <property type="entry name" value="B30.2/SPRY_sf"/>
</dbReference>
<dbReference type="Pfam" id="PF00622">
    <property type="entry name" value="SPRY"/>
    <property type="match status" value="1"/>
</dbReference>
<dbReference type="PROSITE" id="PS50896">
    <property type="entry name" value="LISH"/>
    <property type="match status" value="1"/>
</dbReference>
<feature type="region of interest" description="Disordered" evidence="2">
    <location>
        <begin position="429"/>
        <end position="477"/>
    </location>
</feature>
<feature type="domain" description="CTLH" evidence="4">
    <location>
        <begin position="368"/>
        <end position="425"/>
    </location>
</feature>
<dbReference type="OrthoDB" id="25503at2759"/>
<dbReference type="SUPFAM" id="SSF49899">
    <property type="entry name" value="Concanavalin A-like lectins/glucanases"/>
    <property type="match status" value="1"/>
</dbReference>
<accession>A0A6G1I0K1</accession>
<dbReference type="PANTHER" id="PTHR12864">
    <property type="entry name" value="RAN BINDING PROTEIN 9-RELATED"/>
    <property type="match status" value="1"/>
</dbReference>
<dbReference type="InterPro" id="IPR035782">
    <property type="entry name" value="SPRY_RanBP9/10"/>
</dbReference>
<dbReference type="InterPro" id="IPR001870">
    <property type="entry name" value="B30.2/SPRY"/>
</dbReference>
<dbReference type="CDD" id="cd12909">
    <property type="entry name" value="SPRY_RanBP9_10"/>
    <property type="match status" value="1"/>
</dbReference>
<dbReference type="InterPro" id="IPR050618">
    <property type="entry name" value="Ubq-SigPath_Reg"/>
</dbReference>
<dbReference type="InterPro" id="IPR024964">
    <property type="entry name" value="CTLH/CRA"/>
</dbReference>
<feature type="compositionally biased region" description="Low complexity" evidence="2">
    <location>
        <begin position="440"/>
        <end position="460"/>
    </location>
</feature>
<comment type="function">
    <text evidence="1">Involved in the proteasome-dependent degradation of fructose-1,6-bisphosphatase.</text>
</comment>
<evidence type="ECO:0000259" key="4">
    <source>
        <dbReference type="PROSITE" id="PS50897"/>
    </source>
</evidence>
<dbReference type="AlphaFoldDB" id="A0A6G1I0K1"/>
<evidence type="ECO:0000313" key="6">
    <source>
        <dbReference type="Proteomes" id="UP000799640"/>
    </source>
</evidence>
<dbReference type="InterPro" id="IPR003877">
    <property type="entry name" value="SPRY_dom"/>
</dbReference>
<dbReference type="SMART" id="SM00667">
    <property type="entry name" value="LisH"/>
    <property type="match status" value="1"/>
</dbReference>
<dbReference type="Proteomes" id="UP000799640">
    <property type="component" value="Unassembled WGS sequence"/>
</dbReference>
<dbReference type="PROSITE" id="PS50897">
    <property type="entry name" value="CTLH"/>
    <property type="match status" value="1"/>
</dbReference>
<dbReference type="Pfam" id="PF10607">
    <property type="entry name" value="CTLH"/>
    <property type="match status" value="1"/>
</dbReference>
<proteinExistence type="predicted"/>
<feature type="region of interest" description="Disordered" evidence="2">
    <location>
        <begin position="526"/>
        <end position="546"/>
    </location>
</feature>
<evidence type="ECO:0000256" key="1">
    <source>
        <dbReference type="ARBA" id="ARBA00002343"/>
    </source>
</evidence>
<evidence type="ECO:0000259" key="3">
    <source>
        <dbReference type="PROSITE" id="PS50188"/>
    </source>
</evidence>
<feature type="compositionally biased region" description="Low complexity" evidence="2">
    <location>
        <begin position="56"/>
        <end position="71"/>
    </location>
</feature>
<feature type="compositionally biased region" description="Polar residues" evidence="2">
    <location>
        <begin position="1"/>
        <end position="14"/>
    </location>
</feature>
<keyword evidence="6" id="KW-1185">Reference proteome</keyword>
<name>A0A6G1I0K1_9PEZI</name>
<dbReference type="Gene3D" id="2.60.120.920">
    <property type="match status" value="1"/>
</dbReference>
<sequence>MPSNQWSTATSTGPSLEKDPLIPSYLRGSRLAGRLQAAHRAKHAASAAATRDNPRSGQSSGAGSLSTSSSSVNLHKPSPASHRGMTHDIIERAAPAAVYEDQPSPLPSRWSDTDKASGLELSDNGLEVRCIGLSKTSHEEAAAVRADHPMPRECGIYYFEVEVVSKNKEGLISIGFSGPKVTLSRLPGWEPDSWAYHGDDGNIFACQSSGKSYGPKYAMLDVIGCGVNFRTGSVFFTNNGNLLGNAVTLPSSKTATLYPSVGLKKSNEKLRVNFGHTPFIFDIDTLVQKERRIVMNEVNAANVSTLTSPPLSENQLIHKLIAQYLAHDGYIETARAFAEEVRQETQALTHGTGVALGMQDLEPGEDVDAIRRQKIRSAVLEGDIDQALGYMQKWYDGVFAHNENIYFKLRCRKFIEMIRRLTELQDAAAGVGPEPRPQRSGHSSTGVSSSASPAFSAKKNAAAHRGVPGTGDRPLSAATDEFDVFDHQMELDEQLGAPPGALQGNGGGAPVEGDWETVMDTSDDVGQGAGGVRRSHSNGYGHGRPVHKDSYSRLLAETLDYGKELKMEFSSDPRREVKKALEDTLALIAYDNPRESPLRELLEERGRVPVAEELNGVILVSLGRPCTSALERLVAQTEVLLGELSGDGGAGAFVNLFDEDEEKKAKEEGVGS</sequence>
<dbReference type="SMART" id="SM00757">
    <property type="entry name" value="CRA"/>
    <property type="match status" value="1"/>
</dbReference>
<evidence type="ECO:0000256" key="2">
    <source>
        <dbReference type="SAM" id="MobiDB-lite"/>
    </source>
</evidence>
<protein>
    <submittedName>
        <fullName evidence="5">SPRY-domain-containing protein</fullName>
    </submittedName>
</protein>
<organism evidence="5 6">
    <name type="scientific">Trichodelitschia bisporula</name>
    <dbReference type="NCBI Taxonomy" id="703511"/>
    <lineage>
        <taxon>Eukaryota</taxon>
        <taxon>Fungi</taxon>
        <taxon>Dikarya</taxon>
        <taxon>Ascomycota</taxon>
        <taxon>Pezizomycotina</taxon>
        <taxon>Dothideomycetes</taxon>
        <taxon>Dothideomycetes incertae sedis</taxon>
        <taxon>Phaeotrichales</taxon>
        <taxon>Phaeotrichaceae</taxon>
        <taxon>Trichodelitschia</taxon>
    </lineage>
</organism>
<dbReference type="InterPro" id="IPR006594">
    <property type="entry name" value="LisH"/>
</dbReference>